<protein>
    <submittedName>
        <fullName evidence="7">Putative OMPA family outer membrane porin</fullName>
    </submittedName>
</protein>
<dbReference type="STRING" id="631.CH53_2536"/>
<evidence type="ECO:0000259" key="6">
    <source>
        <dbReference type="PROSITE" id="PS51123"/>
    </source>
</evidence>
<gene>
    <name evidence="7" type="primary">yiaD_2</name>
    <name evidence="7" type="ORF">ERS008530_04602</name>
</gene>
<evidence type="ECO:0000256" key="2">
    <source>
        <dbReference type="ARBA" id="ARBA00023136"/>
    </source>
</evidence>
<evidence type="ECO:0000256" key="5">
    <source>
        <dbReference type="SAM" id="Phobius"/>
    </source>
</evidence>
<keyword evidence="5" id="KW-0812">Transmembrane</keyword>
<keyword evidence="5" id="KW-1133">Transmembrane helix</keyword>
<dbReference type="CDD" id="cd07185">
    <property type="entry name" value="OmpA_C-like"/>
    <property type="match status" value="1"/>
</dbReference>
<dbReference type="OrthoDB" id="345640at2"/>
<keyword evidence="2 4" id="KW-0472">Membrane</keyword>
<dbReference type="PANTHER" id="PTHR30329">
    <property type="entry name" value="STATOR ELEMENT OF FLAGELLAR MOTOR COMPLEX"/>
    <property type="match status" value="1"/>
</dbReference>
<dbReference type="InterPro" id="IPR006665">
    <property type="entry name" value="OmpA-like"/>
</dbReference>
<proteinExistence type="predicted"/>
<reference evidence="7 8" key="1">
    <citation type="submission" date="2015-03" db="EMBL/GenBank/DDBJ databases">
        <authorList>
            <person name="Murphy D."/>
        </authorList>
    </citation>
    <scope>NUCLEOTIDE SEQUENCE [LARGE SCALE GENOMIC DNA]</scope>
    <source>
        <strain evidence="7 8">BR165/97</strain>
    </source>
</reference>
<dbReference type="Proteomes" id="UP000038750">
    <property type="component" value="Unassembled WGS sequence"/>
</dbReference>
<evidence type="ECO:0000313" key="7">
    <source>
        <dbReference type="EMBL" id="CNG74942.1"/>
    </source>
</evidence>
<dbReference type="SUPFAM" id="SSF103088">
    <property type="entry name" value="OmpA-like"/>
    <property type="match status" value="1"/>
</dbReference>
<dbReference type="KEGG" id="yin:CH53_2536"/>
<comment type="subcellular location">
    <subcellularLocation>
        <location evidence="1">Cell outer membrane</location>
    </subcellularLocation>
</comment>
<dbReference type="PANTHER" id="PTHR30329:SF21">
    <property type="entry name" value="LIPOPROTEIN YIAD-RELATED"/>
    <property type="match status" value="1"/>
</dbReference>
<evidence type="ECO:0000256" key="1">
    <source>
        <dbReference type="ARBA" id="ARBA00004442"/>
    </source>
</evidence>
<organism evidence="7 8">
    <name type="scientific">Yersinia intermedia</name>
    <dbReference type="NCBI Taxonomy" id="631"/>
    <lineage>
        <taxon>Bacteria</taxon>
        <taxon>Pseudomonadati</taxon>
        <taxon>Pseudomonadota</taxon>
        <taxon>Gammaproteobacteria</taxon>
        <taxon>Enterobacterales</taxon>
        <taxon>Yersiniaceae</taxon>
        <taxon>Yersinia</taxon>
    </lineage>
</organism>
<dbReference type="InterPro" id="IPR050330">
    <property type="entry name" value="Bact_OuterMem_StrucFunc"/>
</dbReference>
<dbReference type="PRINTS" id="PR01021">
    <property type="entry name" value="OMPADOMAIN"/>
</dbReference>
<keyword evidence="3" id="KW-0998">Cell outer membrane</keyword>
<dbReference type="InterPro" id="IPR036737">
    <property type="entry name" value="OmpA-like_sf"/>
</dbReference>
<evidence type="ECO:0000256" key="4">
    <source>
        <dbReference type="PROSITE-ProRule" id="PRU00473"/>
    </source>
</evidence>
<sequence length="563" mass="62891">MFTVKLNKSLLLLWLAAFGFLIASITFQGNTLWNNVIFIIFLILLAITVWWHYTLKPVQTQPEQPHPEPQSAQGVTVQPTDSESTVILILGPYAAKWFSNPEATDNTRFSNHATWILISEPEALQKRLKFIADYHPSAQVLVFFPFLPDVHDSTSIIISQLTTWQNSFATLPLQTPLSSVLAIYLQLSGERLSHNPDNAYWTGNINFANKEEVDIASAFEVLNNKFSLQDNNSTEFASQRNVMAYQFFIWLNESGITNTLQTLFSHTSLQLTDVILSDNGKGFIKHGAWSVWLERTVGILPGLASAVSLPPFPKIINWQKKQVIPAAEPQVIEPPAPVKWLWSLCFAAVLLALHMIHTVSQEKVFYQKFSQQLAPLDNVNELSMQHLAENLAALADKGKILSTCVDSFDITRWGLSQCAPLLKQINHKIETYTDIPVFNSAIMAPLFDSNSSKLKPNTQTNKILTSLLSFLEHHPGRKVLIVGHSDNTGSPSINMTLSEQRAQVVADWLIKHSSISANDFIIIGKGALEPVASNDTKIGQDQNRRVEVLLLPIQDKNAGVKIQ</sequence>
<feature type="transmembrane region" description="Helical" evidence="5">
    <location>
        <begin position="33"/>
        <end position="53"/>
    </location>
</feature>
<dbReference type="InterPro" id="IPR006664">
    <property type="entry name" value="OMP_bac"/>
</dbReference>
<dbReference type="AlphaFoldDB" id="A0A0T9N3R5"/>
<dbReference type="Gene3D" id="3.30.1330.60">
    <property type="entry name" value="OmpA-like domain"/>
    <property type="match status" value="1"/>
</dbReference>
<dbReference type="RefSeq" id="WP_042569147.1">
    <property type="nucleotide sequence ID" value="NZ_CP009801.1"/>
</dbReference>
<dbReference type="Pfam" id="PF00691">
    <property type="entry name" value="OmpA"/>
    <property type="match status" value="1"/>
</dbReference>
<dbReference type="EMBL" id="CPZJ01000033">
    <property type="protein sequence ID" value="CNG74942.1"/>
    <property type="molecule type" value="Genomic_DNA"/>
</dbReference>
<dbReference type="PROSITE" id="PS51123">
    <property type="entry name" value="OMPA_2"/>
    <property type="match status" value="1"/>
</dbReference>
<accession>A0A0T9N3R5</accession>
<evidence type="ECO:0000313" key="8">
    <source>
        <dbReference type="Proteomes" id="UP000038750"/>
    </source>
</evidence>
<dbReference type="GO" id="GO:0009279">
    <property type="term" value="C:cell outer membrane"/>
    <property type="evidence" value="ECO:0007669"/>
    <property type="project" value="UniProtKB-SubCell"/>
</dbReference>
<name>A0A0T9N3R5_YERIN</name>
<evidence type="ECO:0000256" key="3">
    <source>
        <dbReference type="ARBA" id="ARBA00023237"/>
    </source>
</evidence>
<feature type="domain" description="OmpA-like" evidence="6">
    <location>
        <begin position="434"/>
        <end position="554"/>
    </location>
</feature>